<protein>
    <submittedName>
        <fullName evidence="1">Uncharacterized protein</fullName>
    </submittedName>
</protein>
<dbReference type="Proteomes" id="UP000501802">
    <property type="component" value="Chromosome"/>
</dbReference>
<dbReference type="RefSeq" id="WP_167206179.1">
    <property type="nucleotide sequence ID" value="NZ_CP050063.1"/>
</dbReference>
<keyword evidence="2" id="KW-1185">Reference proteome</keyword>
<dbReference type="KEGG" id="spib:G8759_06150"/>
<proteinExistence type="predicted"/>
<dbReference type="AlphaFoldDB" id="A0A6G9AIU2"/>
<name>A0A6G9AIU2_9BACT</name>
<evidence type="ECO:0000313" key="2">
    <source>
        <dbReference type="Proteomes" id="UP000501802"/>
    </source>
</evidence>
<organism evidence="1 2">
    <name type="scientific">Spirosoma aureum</name>
    <dbReference type="NCBI Taxonomy" id="2692134"/>
    <lineage>
        <taxon>Bacteria</taxon>
        <taxon>Pseudomonadati</taxon>
        <taxon>Bacteroidota</taxon>
        <taxon>Cytophagia</taxon>
        <taxon>Cytophagales</taxon>
        <taxon>Cytophagaceae</taxon>
        <taxon>Spirosoma</taxon>
    </lineage>
</organism>
<accession>A0A6G9AIU2</accession>
<reference evidence="1 2" key="1">
    <citation type="submission" date="2020-03" db="EMBL/GenBank/DDBJ databases">
        <authorList>
            <person name="Kim M.K."/>
        </authorList>
    </citation>
    <scope>NUCLEOTIDE SEQUENCE [LARGE SCALE GENOMIC DNA]</scope>
    <source>
        <strain evidence="1 2">BT328</strain>
    </source>
</reference>
<dbReference type="EMBL" id="CP050063">
    <property type="protein sequence ID" value="QIP12239.1"/>
    <property type="molecule type" value="Genomic_DNA"/>
</dbReference>
<evidence type="ECO:0000313" key="1">
    <source>
        <dbReference type="EMBL" id="QIP12239.1"/>
    </source>
</evidence>
<gene>
    <name evidence="1" type="ORF">G8759_06150</name>
</gene>
<sequence length="63" mass="8056">MLPRPSIKQQFLTVYFEPLSREVRSFRYNLEERFELARERYEAEHRHQLPFSFVTFYRYYCQR</sequence>